<keyword evidence="3" id="KW-0804">Transcription</keyword>
<feature type="domain" description="HTH arsR-type" evidence="4">
    <location>
        <begin position="12"/>
        <end position="107"/>
    </location>
</feature>
<reference evidence="5" key="1">
    <citation type="submission" date="2022-03" db="EMBL/GenBank/DDBJ databases">
        <title>Complete genome sequence of Caldinitratiruptor microaerophilus.</title>
        <authorList>
            <person name="Mukaiyama R."/>
            <person name="Nishiyama T."/>
            <person name="Ueda K."/>
        </authorList>
    </citation>
    <scope>NUCLEOTIDE SEQUENCE</scope>
    <source>
        <strain evidence="5">JCM 16183</strain>
    </source>
</reference>
<organism evidence="5 6">
    <name type="scientific">Caldinitratiruptor microaerophilus</name>
    <dbReference type="NCBI Taxonomy" id="671077"/>
    <lineage>
        <taxon>Bacteria</taxon>
        <taxon>Bacillati</taxon>
        <taxon>Bacillota</taxon>
        <taxon>Clostridia</taxon>
        <taxon>Eubacteriales</taxon>
        <taxon>Symbiobacteriaceae</taxon>
        <taxon>Caldinitratiruptor</taxon>
    </lineage>
</organism>
<dbReference type="InterPro" id="IPR051081">
    <property type="entry name" value="HTH_MetalResp_TranReg"/>
</dbReference>
<dbReference type="EMBL" id="AP025628">
    <property type="protein sequence ID" value="BDG60052.1"/>
    <property type="molecule type" value="Genomic_DNA"/>
</dbReference>
<dbReference type="RefSeq" id="WP_264844121.1">
    <property type="nucleotide sequence ID" value="NZ_AP025628.1"/>
</dbReference>
<evidence type="ECO:0000313" key="6">
    <source>
        <dbReference type="Proteomes" id="UP001163687"/>
    </source>
</evidence>
<dbReference type="NCBIfam" id="NF033788">
    <property type="entry name" value="HTH_metalloreg"/>
    <property type="match status" value="1"/>
</dbReference>
<dbReference type="PRINTS" id="PR00778">
    <property type="entry name" value="HTHARSR"/>
</dbReference>
<dbReference type="InterPro" id="IPR001845">
    <property type="entry name" value="HTH_ArsR_DNA-bd_dom"/>
</dbReference>
<keyword evidence="6" id="KW-1185">Reference proteome</keyword>
<evidence type="ECO:0000256" key="2">
    <source>
        <dbReference type="ARBA" id="ARBA00023125"/>
    </source>
</evidence>
<evidence type="ECO:0000259" key="4">
    <source>
        <dbReference type="PROSITE" id="PS50987"/>
    </source>
</evidence>
<dbReference type="Proteomes" id="UP001163687">
    <property type="component" value="Chromosome"/>
</dbReference>
<dbReference type="PROSITE" id="PS50987">
    <property type="entry name" value="HTH_ARSR_2"/>
    <property type="match status" value="1"/>
</dbReference>
<evidence type="ECO:0000256" key="3">
    <source>
        <dbReference type="ARBA" id="ARBA00023163"/>
    </source>
</evidence>
<dbReference type="CDD" id="cd00090">
    <property type="entry name" value="HTH_ARSR"/>
    <property type="match status" value="1"/>
</dbReference>
<dbReference type="AlphaFoldDB" id="A0AA35CJ58"/>
<protein>
    <recommendedName>
        <fullName evidence="4">HTH arsR-type domain-containing protein</fullName>
    </recommendedName>
</protein>
<proteinExistence type="predicted"/>
<keyword evidence="1" id="KW-0805">Transcription regulation</keyword>
<evidence type="ECO:0000313" key="5">
    <source>
        <dbReference type="EMBL" id="BDG60052.1"/>
    </source>
</evidence>
<sequence>MEHGQAVWLPGDETRRWELHAKFFDGLANPTRLKIIEFLLERGEMNVSQITEAVGMSQSQVSNQLACLKWCGYVTSRSEGKFVYYRVTDPRIREIIRLARAVVADNAEHVRSCTRMGQG</sequence>
<dbReference type="KEGG" id="cmic:caldi_11420"/>
<accession>A0AA35CJ58</accession>
<dbReference type="SMART" id="SM00418">
    <property type="entry name" value="HTH_ARSR"/>
    <property type="match status" value="1"/>
</dbReference>
<keyword evidence="2" id="KW-0238">DNA-binding</keyword>
<gene>
    <name evidence="5" type="ORF">caldi_11420</name>
</gene>
<name>A0AA35CJ58_9FIRM</name>
<dbReference type="SUPFAM" id="SSF46785">
    <property type="entry name" value="Winged helix' DNA-binding domain"/>
    <property type="match status" value="1"/>
</dbReference>
<dbReference type="Pfam" id="PF01022">
    <property type="entry name" value="HTH_5"/>
    <property type="match status" value="1"/>
</dbReference>
<dbReference type="InterPro" id="IPR036388">
    <property type="entry name" value="WH-like_DNA-bd_sf"/>
</dbReference>
<dbReference type="PANTHER" id="PTHR33154:SF36">
    <property type="entry name" value="TRANSCRIPTIONAL REGULATOR"/>
    <property type="match status" value="1"/>
</dbReference>
<evidence type="ECO:0000256" key="1">
    <source>
        <dbReference type="ARBA" id="ARBA00023015"/>
    </source>
</evidence>
<dbReference type="Gene3D" id="1.10.10.10">
    <property type="entry name" value="Winged helix-like DNA-binding domain superfamily/Winged helix DNA-binding domain"/>
    <property type="match status" value="1"/>
</dbReference>
<dbReference type="GO" id="GO:0003700">
    <property type="term" value="F:DNA-binding transcription factor activity"/>
    <property type="evidence" value="ECO:0007669"/>
    <property type="project" value="InterPro"/>
</dbReference>
<dbReference type="PANTHER" id="PTHR33154">
    <property type="entry name" value="TRANSCRIPTIONAL REGULATOR, ARSR FAMILY"/>
    <property type="match status" value="1"/>
</dbReference>
<dbReference type="GO" id="GO:0003677">
    <property type="term" value="F:DNA binding"/>
    <property type="evidence" value="ECO:0007669"/>
    <property type="project" value="UniProtKB-KW"/>
</dbReference>
<dbReference type="InterPro" id="IPR036390">
    <property type="entry name" value="WH_DNA-bd_sf"/>
</dbReference>
<dbReference type="InterPro" id="IPR011991">
    <property type="entry name" value="ArsR-like_HTH"/>
</dbReference>